<keyword evidence="4" id="KW-0808">Transferase</keyword>
<reference evidence="10" key="1">
    <citation type="submission" date="2023-08" db="EMBL/GenBank/DDBJ databases">
        <authorList>
            <person name="Audoor S."/>
            <person name="Bilcke G."/>
        </authorList>
    </citation>
    <scope>NUCLEOTIDE SEQUENCE</scope>
</reference>
<dbReference type="PANTHER" id="PTHR31595">
    <property type="entry name" value="LONG-CHAIN-ALCOHOL O-FATTY-ACYLTRANSFERASE 3-RELATED"/>
    <property type="match status" value="1"/>
</dbReference>
<sequence length="418" mass="48693">MAFKLLQRAFEQKFIVDDREPVFTFKLPYYFFSDDTEWGILAPRIEPWLQILLFVVVQAVIQSIFAAFIYQFIVPNRRTASAYILGWGLCIPLSFYLPFALLEFLDIRNRMMCLPASTLMTCVTFRCIEAMYNTSPAVVESSLLNYVAYYSSPVSFVWDDKKQCRKPVEYSKMASFAGEVLFYFLSASVVVSFLKHYDYRPFGGEITQYDKFHFGWDLLSLQHLGNAYFHALAVYLVLSTGFNLNALNEMIKGADVMRIFDSPFLKSRTPNEFWTERWNLMTRNLLKTGVFLPLRQISGPKLSVLLTFIVSGLYHEYVWMCTFYNQKHLLEGGCEDCHEIQFGRVTGFFFYTGVLLLLQRPLGKLALFQWFYNNLPRPILAHLLVLLHLPVASWYYGDWIHGGYFHSFSICVFQIQSI</sequence>
<evidence type="ECO:0000259" key="9">
    <source>
        <dbReference type="Pfam" id="PF13813"/>
    </source>
</evidence>
<dbReference type="Proteomes" id="UP001295423">
    <property type="component" value="Unassembled WGS sequence"/>
</dbReference>
<keyword evidence="11" id="KW-1185">Reference proteome</keyword>
<evidence type="ECO:0000256" key="4">
    <source>
        <dbReference type="ARBA" id="ARBA00022679"/>
    </source>
</evidence>
<feature type="transmembrane region" description="Helical" evidence="8">
    <location>
        <begin position="173"/>
        <end position="194"/>
    </location>
</feature>
<evidence type="ECO:0000256" key="5">
    <source>
        <dbReference type="ARBA" id="ARBA00022692"/>
    </source>
</evidence>
<feature type="domain" description="Wax synthase" evidence="9">
    <location>
        <begin position="259"/>
        <end position="321"/>
    </location>
</feature>
<dbReference type="GO" id="GO:0006629">
    <property type="term" value="P:lipid metabolic process"/>
    <property type="evidence" value="ECO:0007669"/>
    <property type="project" value="InterPro"/>
</dbReference>
<feature type="transmembrane region" description="Helical" evidence="8">
    <location>
        <begin position="227"/>
        <end position="247"/>
    </location>
</feature>
<evidence type="ECO:0000256" key="3">
    <source>
        <dbReference type="ARBA" id="ARBA00007282"/>
    </source>
</evidence>
<evidence type="ECO:0000256" key="2">
    <source>
        <dbReference type="ARBA" id="ARBA00005179"/>
    </source>
</evidence>
<feature type="transmembrane region" description="Helical" evidence="8">
    <location>
        <begin position="80"/>
        <end position="102"/>
    </location>
</feature>
<dbReference type="Pfam" id="PF13813">
    <property type="entry name" value="MBOAT_2"/>
    <property type="match status" value="1"/>
</dbReference>
<evidence type="ECO:0000256" key="6">
    <source>
        <dbReference type="ARBA" id="ARBA00022989"/>
    </source>
</evidence>
<comment type="pathway">
    <text evidence="2">Secondary metabolite biosynthesis.</text>
</comment>
<evidence type="ECO:0000256" key="7">
    <source>
        <dbReference type="ARBA" id="ARBA00023136"/>
    </source>
</evidence>
<feature type="transmembrane region" description="Helical" evidence="8">
    <location>
        <begin position="302"/>
        <end position="320"/>
    </location>
</feature>
<evidence type="ECO:0000256" key="1">
    <source>
        <dbReference type="ARBA" id="ARBA00004141"/>
    </source>
</evidence>
<feature type="transmembrane region" description="Helical" evidence="8">
    <location>
        <begin position="379"/>
        <end position="397"/>
    </location>
</feature>
<dbReference type="InterPro" id="IPR044851">
    <property type="entry name" value="Wax_synthase"/>
</dbReference>
<proteinExistence type="inferred from homology"/>
<dbReference type="GO" id="GO:0016020">
    <property type="term" value="C:membrane"/>
    <property type="evidence" value="ECO:0007669"/>
    <property type="project" value="UniProtKB-SubCell"/>
</dbReference>
<dbReference type="AlphaFoldDB" id="A0AAD2PVW9"/>
<dbReference type="EMBL" id="CAKOGP040001958">
    <property type="protein sequence ID" value="CAJ1957887.1"/>
    <property type="molecule type" value="Genomic_DNA"/>
</dbReference>
<feature type="transmembrane region" description="Helical" evidence="8">
    <location>
        <begin position="51"/>
        <end position="74"/>
    </location>
</feature>
<keyword evidence="5 8" id="KW-0812">Transmembrane</keyword>
<keyword evidence="6 8" id="KW-1133">Transmembrane helix</keyword>
<gene>
    <name evidence="10" type="ORF">CYCCA115_LOCUS16925</name>
</gene>
<evidence type="ECO:0000256" key="8">
    <source>
        <dbReference type="SAM" id="Phobius"/>
    </source>
</evidence>
<comment type="subcellular location">
    <subcellularLocation>
        <location evidence="1">Membrane</location>
        <topology evidence="1">Multi-pass membrane protein</topology>
    </subcellularLocation>
</comment>
<keyword evidence="7 8" id="KW-0472">Membrane</keyword>
<dbReference type="InterPro" id="IPR032805">
    <property type="entry name" value="Wax_synthase_dom"/>
</dbReference>
<organism evidence="10 11">
    <name type="scientific">Cylindrotheca closterium</name>
    <dbReference type="NCBI Taxonomy" id="2856"/>
    <lineage>
        <taxon>Eukaryota</taxon>
        <taxon>Sar</taxon>
        <taxon>Stramenopiles</taxon>
        <taxon>Ochrophyta</taxon>
        <taxon>Bacillariophyta</taxon>
        <taxon>Bacillariophyceae</taxon>
        <taxon>Bacillariophycidae</taxon>
        <taxon>Bacillariales</taxon>
        <taxon>Bacillariaceae</taxon>
        <taxon>Cylindrotheca</taxon>
    </lineage>
</organism>
<feature type="transmembrane region" description="Helical" evidence="8">
    <location>
        <begin position="340"/>
        <end position="358"/>
    </location>
</feature>
<comment type="similarity">
    <text evidence="3">Belongs to the wax synthase family.</text>
</comment>
<accession>A0AAD2PVW9</accession>
<dbReference type="PANTHER" id="PTHR31595:SF57">
    <property type="entry name" value="OS04G0481900 PROTEIN"/>
    <property type="match status" value="1"/>
</dbReference>
<comment type="caution">
    <text evidence="10">The sequence shown here is derived from an EMBL/GenBank/DDBJ whole genome shotgun (WGS) entry which is preliminary data.</text>
</comment>
<dbReference type="GO" id="GO:0008374">
    <property type="term" value="F:O-acyltransferase activity"/>
    <property type="evidence" value="ECO:0007669"/>
    <property type="project" value="InterPro"/>
</dbReference>
<evidence type="ECO:0000313" key="11">
    <source>
        <dbReference type="Proteomes" id="UP001295423"/>
    </source>
</evidence>
<evidence type="ECO:0000313" key="10">
    <source>
        <dbReference type="EMBL" id="CAJ1957887.1"/>
    </source>
</evidence>
<protein>
    <recommendedName>
        <fullName evidence="9">Wax synthase domain-containing protein</fullName>
    </recommendedName>
</protein>
<name>A0AAD2PVW9_9STRA</name>